<evidence type="ECO:0000256" key="1">
    <source>
        <dbReference type="ARBA" id="ARBA00008780"/>
    </source>
</evidence>
<evidence type="ECO:0000259" key="10">
    <source>
        <dbReference type="PROSITE" id="PS51210"/>
    </source>
</evidence>
<dbReference type="AlphaFoldDB" id="A0A2J6QI96"/>
<dbReference type="OrthoDB" id="4084751at2759"/>
<evidence type="ECO:0000256" key="3">
    <source>
        <dbReference type="ARBA" id="ARBA00022729"/>
    </source>
</evidence>
<evidence type="ECO:0000313" key="12">
    <source>
        <dbReference type="Proteomes" id="UP000235672"/>
    </source>
</evidence>
<accession>A0A2J6QI96</accession>
<comment type="similarity">
    <text evidence="1 9">Belongs to the lysophospholipase family.</text>
</comment>
<dbReference type="InterPro" id="IPR016035">
    <property type="entry name" value="Acyl_Trfase/lysoPLipase"/>
</dbReference>
<keyword evidence="3" id="KW-0732">Signal</keyword>
<evidence type="ECO:0000313" key="11">
    <source>
        <dbReference type="EMBL" id="PMD25986.1"/>
    </source>
</evidence>
<keyword evidence="6 8" id="KW-0443">Lipid metabolism</keyword>
<evidence type="ECO:0000256" key="9">
    <source>
        <dbReference type="RuleBase" id="RU362103"/>
    </source>
</evidence>
<feature type="domain" description="PLA2c" evidence="10">
    <location>
        <begin position="31"/>
        <end position="547"/>
    </location>
</feature>
<name>A0A2J6QI96_9HELO</name>
<keyword evidence="4 8" id="KW-0378">Hydrolase</keyword>
<dbReference type="STRING" id="1745343.A0A2J6QI96"/>
<keyword evidence="12" id="KW-1185">Reference proteome</keyword>
<evidence type="ECO:0000256" key="5">
    <source>
        <dbReference type="ARBA" id="ARBA00022963"/>
    </source>
</evidence>
<dbReference type="Proteomes" id="UP000235672">
    <property type="component" value="Unassembled WGS sequence"/>
</dbReference>
<sequence>MLNSHCRGRLCCSILWQLQYFRFGLNLFVVQCPSGIQWIRPASGLSQAEAEWVQGRKTVVGTALGEYLQRLQIEDFDVSQYLSHMDNCNYDDVPIMGLAISGGGWASAYTGTAAMRALDSILDAAVQQRTGGLLQCITYMSGLSGGGFPTVSFAVNNFPTADEIVEIWQPAINRFNTTNTKEYTTSFTDMFEDIGAKLEAGFPIGTADLFGRAWGYQFAPGYKGGLNVTLSSIVNESNFIHHQMPFPILQKIELTDADVKLFGLEVPFANDTTYDMTPFEFGAWGGSASSFMPTQYLGTKLNNGVHVNESACVIESNGTLGSFSKSKRSLRKTMNGPRKREEIIPPSEATYAQIPNPFVGVPSASPYTQTAPYLNMVDGSEGGQTIPLWGRIQPARASNFIIAWEDTNDAPPYGWNNGTNLYHTYQQASADGLPFPIVPPLSTFIHQKWLTTTGDSRAPIVLYLAHAPYSAYLNFTADQGVMSPQQMDDIFLNGFNQVMQGNGTLDHEWPICLGCAAIERSLEKAGMYTPEQCRRCFEKYCWDGNSMDEKEVGIVNPTLVLDHKLGYLEWLAEHEYWNATLSAQA</sequence>
<reference evidence="11 12" key="1">
    <citation type="submission" date="2016-05" db="EMBL/GenBank/DDBJ databases">
        <title>A degradative enzymes factory behind the ericoid mycorrhizal symbiosis.</title>
        <authorList>
            <consortium name="DOE Joint Genome Institute"/>
            <person name="Martino E."/>
            <person name="Morin E."/>
            <person name="Grelet G."/>
            <person name="Kuo A."/>
            <person name="Kohler A."/>
            <person name="Daghino S."/>
            <person name="Barry K."/>
            <person name="Choi C."/>
            <person name="Cichocki N."/>
            <person name="Clum A."/>
            <person name="Copeland A."/>
            <person name="Hainaut M."/>
            <person name="Haridas S."/>
            <person name="Labutti K."/>
            <person name="Lindquist E."/>
            <person name="Lipzen A."/>
            <person name="Khouja H.-R."/>
            <person name="Murat C."/>
            <person name="Ohm R."/>
            <person name="Olson A."/>
            <person name="Spatafora J."/>
            <person name="Veneault-Fourrey C."/>
            <person name="Henrissat B."/>
            <person name="Grigoriev I."/>
            <person name="Martin F."/>
            <person name="Perotto S."/>
        </authorList>
    </citation>
    <scope>NUCLEOTIDE SEQUENCE [LARGE SCALE GENOMIC DNA]</scope>
    <source>
        <strain evidence="11 12">UAMH 7357</strain>
    </source>
</reference>
<dbReference type="Gene3D" id="3.40.1090.10">
    <property type="entry name" value="Cytosolic phospholipase A2 catalytic domain"/>
    <property type="match status" value="1"/>
</dbReference>
<gene>
    <name evidence="11" type="ORF">NA56DRAFT_668450</name>
</gene>
<dbReference type="SMART" id="SM00022">
    <property type="entry name" value="PLAc"/>
    <property type="match status" value="1"/>
</dbReference>
<dbReference type="PANTHER" id="PTHR10728:SF33">
    <property type="entry name" value="LYSOPHOSPHOLIPASE 1-RELATED"/>
    <property type="match status" value="1"/>
</dbReference>
<evidence type="ECO:0000256" key="6">
    <source>
        <dbReference type="ARBA" id="ARBA00023098"/>
    </source>
</evidence>
<keyword evidence="5 8" id="KW-0442">Lipid degradation</keyword>
<evidence type="ECO:0000256" key="8">
    <source>
        <dbReference type="PROSITE-ProRule" id="PRU00555"/>
    </source>
</evidence>
<dbReference type="EC" id="3.1.1.5" evidence="2 9"/>
<dbReference type="PROSITE" id="PS51210">
    <property type="entry name" value="PLA2C"/>
    <property type="match status" value="1"/>
</dbReference>
<dbReference type="SUPFAM" id="SSF52151">
    <property type="entry name" value="FabD/lysophospholipase-like"/>
    <property type="match status" value="1"/>
</dbReference>
<keyword evidence="7" id="KW-0325">Glycoprotein</keyword>
<comment type="catalytic activity">
    <reaction evidence="9">
        <text>a 1-acyl-sn-glycero-3-phosphocholine + H2O = sn-glycerol 3-phosphocholine + a fatty acid + H(+)</text>
        <dbReference type="Rhea" id="RHEA:15177"/>
        <dbReference type="ChEBI" id="CHEBI:15377"/>
        <dbReference type="ChEBI" id="CHEBI:15378"/>
        <dbReference type="ChEBI" id="CHEBI:16870"/>
        <dbReference type="ChEBI" id="CHEBI:28868"/>
        <dbReference type="ChEBI" id="CHEBI:58168"/>
        <dbReference type="EC" id="3.1.1.5"/>
    </reaction>
</comment>
<protein>
    <recommendedName>
        <fullName evidence="2 9">Lysophospholipase</fullName>
        <ecNumber evidence="2 9">3.1.1.5</ecNumber>
    </recommendedName>
</protein>
<organism evidence="11 12">
    <name type="scientific">Hyaloscypha hepaticicola</name>
    <dbReference type="NCBI Taxonomy" id="2082293"/>
    <lineage>
        <taxon>Eukaryota</taxon>
        <taxon>Fungi</taxon>
        <taxon>Dikarya</taxon>
        <taxon>Ascomycota</taxon>
        <taxon>Pezizomycotina</taxon>
        <taxon>Leotiomycetes</taxon>
        <taxon>Helotiales</taxon>
        <taxon>Hyaloscyphaceae</taxon>
        <taxon>Hyaloscypha</taxon>
    </lineage>
</organism>
<dbReference type="InterPro" id="IPR002642">
    <property type="entry name" value="LysoPLipase_cat_dom"/>
</dbReference>
<evidence type="ECO:0000256" key="2">
    <source>
        <dbReference type="ARBA" id="ARBA00013274"/>
    </source>
</evidence>
<evidence type="ECO:0000256" key="4">
    <source>
        <dbReference type="ARBA" id="ARBA00022801"/>
    </source>
</evidence>
<dbReference type="PANTHER" id="PTHR10728">
    <property type="entry name" value="CYTOSOLIC PHOSPHOLIPASE A2"/>
    <property type="match status" value="1"/>
</dbReference>
<dbReference type="Pfam" id="PF01735">
    <property type="entry name" value="PLA2_B"/>
    <property type="match status" value="1"/>
</dbReference>
<dbReference type="GO" id="GO:0004623">
    <property type="term" value="F:phospholipase A2 activity"/>
    <property type="evidence" value="ECO:0007669"/>
    <property type="project" value="TreeGrafter"/>
</dbReference>
<dbReference type="GO" id="GO:0004622">
    <property type="term" value="F:phosphatidylcholine lysophospholipase activity"/>
    <property type="evidence" value="ECO:0007669"/>
    <property type="project" value="UniProtKB-EC"/>
</dbReference>
<dbReference type="GO" id="GO:0005829">
    <property type="term" value="C:cytosol"/>
    <property type="evidence" value="ECO:0007669"/>
    <property type="project" value="TreeGrafter"/>
</dbReference>
<proteinExistence type="inferred from homology"/>
<dbReference type="GO" id="GO:0046475">
    <property type="term" value="P:glycerophospholipid catabolic process"/>
    <property type="evidence" value="ECO:0007669"/>
    <property type="project" value="TreeGrafter"/>
</dbReference>
<evidence type="ECO:0000256" key="7">
    <source>
        <dbReference type="ARBA" id="ARBA00023180"/>
    </source>
</evidence>
<dbReference type="EMBL" id="KZ613469">
    <property type="protein sequence ID" value="PMD25986.1"/>
    <property type="molecule type" value="Genomic_DNA"/>
</dbReference>